<dbReference type="GO" id="GO:0006506">
    <property type="term" value="P:GPI anchor biosynthetic process"/>
    <property type="evidence" value="ECO:0007669"/>
    <property type="project" value="InterPro"/>
</dbReference>
<evidence type="ECO:0000256" key="1">
    <source>
        <dbReference type="ARBA" id="ARBA00004141"/>
    </source>
</evidence>
<feature type="domain" description="Calcineurin-like phosphoesterase" evidence="5">
    <location>
        <begin position="2"/>
        <end position="135"/>
    </location>
</feature>
<dbReference type="GO" id="GO:0005783">
    <property type="term" value="C:endoplasmic reticulum"/>
    <property type="evidence" value="ECO:0007669"/>
    <property type="project" value="TreeGrafter"/>
</dbReference>
<dbReference type="GO" id="GO:0016787">
    <property type="term" value="F:hydrolase activity"/>
    <property type="evidence" value="ECO:0007669"/>
    <property type="project" value="InterPro"/>
</dbReference>
<reference evidence="6" key="1">
    <citation type="journal article" date="2013" name="PLoS ONE">
        <title>Overexpression of Multiple Detoxification Genes in Deltamethrin Resistant Laodelphax striatellus (Hemiptera: Delphacidae) in China.</title>
        <authorList>
            <person name="Xu L."/>
            <person name="Wu M."/>
            <person name="Han Z."/>
        </authorList>
    </citation>
    <scope>NUCLEOTIDE SEQUENCE</scope>
    <source>
        <strain evidence="6">Jianhu</strain>
        <tissue evidence="6">Whole body</tissue>
    </source>
</reference>
<keyword evidence="4" id="KW-0472">Membrane</keyword>
<dbReference type="Pfam" id="PF00149">
    <property type="entry name" value="Metallophos"/>
    <property type="match status" value="1"/>
</dbReference>
<protein>
    <submittedName>
        <fullName evidence="6">Phosphoesterase 36</fullName>
    </submittedName>
</protein>
<dbReference type="GO" id="GO:0016020">
    <property type="term" value="C:membrane"/>
    <property type="evidence" value="ECO:0007669"/>
    <property type="project" value="UniProtKB-SubCell"/>
</dbReference>
<dbReference type="InterPro" id="IPR004843">
    <property type="entry name" value="Calcineurin-like_PHP"/>
</dbReference>
<keyword evidence="3" id="KW-1133">Transmembrane helix</keyword>
<dbReference type="PANTHER" id="PTHR13315:SF4">
    <property type="entry name" value="METALLOPHOSPHOESTERASE, ISOFORM E"/>
    <property type="match status" value="1"/>
</dbReference>
<dbReference type="AlphaFoldDB" id="U5U294"/>
<evidence type="ECO:0000256" key="2">
    <source>
        <dbReference type="ARBA" id="ARBA00022692"/>
    </source>
</evidence>
<dbReference type="EMBL" id="KF417903">
    <property type="protein sequence ID" value="AGZ15188.1"/>
    <property type="molecule type" value="mRNA"/>
</dbReference>
<name>U5U294_LAOST</name>
<feature type="non-terminal residue" evidence="6">
    <location>
        <position position="1"/>
    </location>
</feature>
<proteinExistence type="evidence at transcript level"/>
<dbReference type="PANTHER" id="PTHR13315">
    <property type="entry name" value="METALLO PHOSPHOESTERASE RELATED"/>
    <property type="match status" value="1"/>
</dbReference>
<dbReference type="SUPFAM" id="SSF56300">
    <property type="entry name" value="Metallo-dependent phosphatases"/>
    <property type="match status" value="1"/>
</dbReference>
<evidence type="ECO:0000256" key="3">
    <source>
        <dbReference type="ARBA" id="ARBA00022989"/>
    </source>
</evidence>
<evidence type="ECO:0000259" key="5">
    <source>
        <dbReference type="Pfam" id="PF00149"/>
    </source>
</evidence>
<sequence length="218" mass="24801">LGDLMDEGSIASPDQYERYMERFAHIFSLKSIPSNMTIFLPGDNDIGGEDEQVTRFKVSRFNSHFKQPSIFTLDNIEFIKVNKLQHEFPRSHKLSDDKTRVVLSHIPLLGLPSGFSAEAVVRLHPHMIFSAHDHKSVHFAGELSTGERTLVEPLNFNYFSDSWPTTWRFQLTSHTVNEVIVPTCSYRMGTFKMGYGAAVIDKKGDTLCYSVLVLPSRF</sequence>
<dbReference type="InterPro" id="IPR029052">
    <property type="entry name" value="Metallo-depent_PP-like"/>
</dbReference>
<evidence type="ECO:0000313" key="6">
    <source>
        <dbReference type="EMBL" id="AGZ15188.1"/>
    </source>
</evidence>
<evidence type="ECO:0000256" key="4">
    <source>
        <dbReference type="ARBA" id="ARBA00023136"/>
    </source>
</evidence>
<organism evidence="6">
    <name type="scientific">Laodelphax striatellus</name>
    <name type="common">Small brown planthopper</name>
    <name type="synonym">Delphax striatella</name>
    <dbReference type="NCBI Taxonomy" id="195883"/>
    <lineage>
        <taxon>Eukaryota</taxon>
        <taxon>Metazoa</taxon>
        <taxon>Ecdysozoa</taxon>
        <taxon>Arthropoda</taxon>
        <taxon>Hexapoda</taxon>
        <taxon>Insecta</taxon>
        <taxon>Pterygota</taxon>
        <taxon>Neoptera</taxon>
        <taxon>Paraneoptera</taxon>
        <taxon>Hemiptera</taxon>
        <taxon>Auchenorrhyncha</taxon>
        <taxon>Fulgoroidea</taxon>
        <taxon>Delphacidae</taxon>
        <taxon>Criomorphinae</taxon>
        <taxon>Laodelphax</taxon>
    </lineage>
</organism>
<keyword evidence="2" id="KW-0812">Transmembrane</keyword>
<comment type="subcellular location">
    <subcellularLocation>
        <location evidence="1">Membrane</location>
        <topology evidence="1">Multi-pass membrane protein</topology>
    </subcellularLocation>
</comment>
<feature type="non-terminal residue" evidence="6">
    <location>
        <position position="218"/>
    </location>
</feature>
<dbReference type="InterPro" id="IPR033308">
    <property type="entry name" value="PGAP5/Cdc1/Ted1"/>
</dbReference>
<accession>U5U294</accession>